<name>A0A4R8IY44_9GAMM</name>
<proteinExistence type="predicted"/>
<comment type="caution">
    <text evidence="3">The sequence shown here is derived from an EMBL/GenBank/DDBJ whole genome shotgun (WGS) entry which is preliminary data.</text>
</comment>
<dbReference type="Proteomes" id="UP000294914">
    <property type="component" value="Unassembled WGS sequence"/>
</dbReference>
<dbReference type="InterPro" id="IPR013430">
    <property type="entry name" value="Toxin_antidote_HigA"/>
</dbReference>
<dbReference type="EMBL" id="SOQX01000002">
    <property type="protein sequence ID" value="TDY02847.1"/>
    <property type="molecule type" value="Genomic_DNA"/>
</dbReference>
<evidence type="ECO:0000259" key="2">
    <source>
        <dbReference type="PROSITE" id="PS50943"/>
    </source>
</evidence>
<dbReference type="NCBIfam" id="TIGR02607">
    <property type="entry name" value="antidote_HigA"/>
    <property type="match status" value="1"/>
</dbReference>
<dbReference type="InterPro" id="IPR001387">
    <property type="entry name" value="Cro/C1-type_HTH"/>
</dbReference>
<dbReference type="SUPFAM" id="SSF47413">
    <property type="entry name" value="lambda repressor-like DNA-binding domains"/>
    <property type="match status" value="1"/>
</dbReference>
<dbReference type="PANTHER" id="PTHR36924:SF1">
    <property type="entry name" value="ANTITOXIN HIGA-1"/>
    <property type="match status" value="1"/>
</dbReference>
<feature type="domain" description="HTH cro/C1-type" evidence="2">
    <location>
        <begin position="17"/>
        <end position="71"/>
    </location>
</feature>
<keyword evidence="4" id="KW-1185">Reference proteome</keyword>
<evidence type="ECO:0000313" key="4">
    <source>
        <dbReference type="Proteomes" id="UP000294914"/>
    </source>
</evidence>
<reference evidence="3 4" key="1">
    <citation type="submission" date="2019-03" db="EMBL/GenBank/DDBJ databases">
        <title>Genomic Encyclopedia of Type Strains, Phase IV (KMG-IV): sequencing the most valuable type-strain genomes for metagenomic binning, comparative biology and taxonomic classification.</title>
        <authorList>
            <person name="Goeker M."/>
        </authorList>
    </citation>
    <scope>NUCLEOTIDE SEQUENCE [LARGE SCALE GENOMIC DNA]</scope>
    <source>
        <strain evidence="3 4">DSM 16326</strain>
    </source>
</reference>
<accession>A0A4R8IY44</accession>
<dbReference type="SMART" id="SM00530">
    <property type="entry name" value="HTH_XRE"/>
    <property type="match status" value="1"/>
</dbReference>
<dbReference type="RefSeq" id="WP_134082107.1">
    <property type="nucleotide sequence ID" value="NZ_SOQX01000002.1"/>
</dbReference>
<keyword evidence="1" id="KW-0238">DNA-binding</keyword>
<dbReference type="Pfam" id="PF01381">
    <property type="entry name" value="HTH_3"/>
    <property type="match status" value="1"/>
</dbReference>
<dbReference type="CDD" id="cd00093">
    <property type="entry name" value="HTH_XRE"/>
    <property type="match status" value="1"/>
</dbReference>
<evidence type="ECO:0000256" key="1">
    <source>
        <dbReference type="ARBA" id="ARBA00023125"/>
    </source>
</evidence>
<dbReference type="Gene3D" id="1.10.260.40">
    <property type="entry name" value="lambda repressor-like DNA-binding domains"/>
    <property type="match status" value="1"/>
</dbReference>
<sequence length="108" mass="12176">MTTPTNKLPPIHPGEFLREDMDELGLSARALAEAIDVPHNRIAAILRGERAITADTALRLARYFGTSAEVWMNLQQAYDLKKTELERGQEIRKAVKRNKDSFQSVVGR</sequence>
<gene>
    <name evidence="3" type="ORF">EDC23_1231</name>
</gene>
<protein>
    <submittedName>
        <fullName evidence="3">Addiction module HigA family antidote</fullName>
    </submittedName>
</protein>
<dbReference type="OrthoDB" id="9793869at2"/>
<dbReference type="PROSITE" id="PS50943">
    <property type="entry name" value="HTH_CROC1"/>
    <property type="match status" value="1"/>
</dbReference>
<organism evidence="3 4">
    <name type="scientific">Thiohalophilus thiocyanatoxydans</name>
    <dbReference type="NCBI Taxonomy" id="381308"/>
    <lineage>
        <taxon>Bacteria</taxon>
        <taxon>Pseudomonadati</taxon>
        <taxon>Pseudomonadota</taxon>
        <taxon>Gammaproteobacteria</taxon>
        <taxon>Thiohalomonadales</taxon>
        <taxon>Thiohalophilaceae</taxon>
        <taxon>Thiohalophilus</taxon>
    </lineage>
</organism>
<dbReference type="GO" id="GO:0003677">
    <property type="term" value="F:DNA binding"/>
    <property type="evidence" value="ECO:0007669"/>
    <property type="project" value="UniProtKB-KW"/>
</dbReference>
<evidence type="ECO:0000313" key="3">
    <source>
        <dbReference type="EMBL" id="TDY02847.1"/>
    </source>
</evidence>
<dbReference type="AlphaFoldDB" id="A0A4R8IY44"/>
<dbReference type="PANTHER" id="PTHR36924">
    <property type="entry name" value="ANTITOXIN HIGA-1"/>
    <property type="match status" value="1"/>
</dbReference>
<dbReference type="InterPro" id="IPR010982">
    <property type="entry name" value="Lambda_DNA-bd_dom_sf"/>
</dbReference>